<evidence type="ECO:0000259" key="2">
    <source>
        <dbReference type="Pfam" id="PF15787"/>
    </source>
</evidence>
<dbReference type="GO" id="GO:0008104">
    <property type="term" value="P:intracellular protein localization"/>
    <property type="evidence" value="ECO:0007669"/>
    <property type="project" value="TreeGrafter"/>
</dbReference>
<dbReference type="PANTHER" id="PTHR13743:SF112">
    <property type="entry name" value="BEACH DOMAIN-CONTAINING PROTEIN"/>
    <property type="match status" value="1"/>
</dbReference>
<dbReference type="GO" id="GO:0005829">
    <property type="term" value="C:cytosol"/>
    <property type="evidence" value="ECO:0007669"/>
    <property type="project" value="TreeGrafter"/>
</dbReference>
<dbReference type="Proteomes" id="UP000276133">
    <property type="component" value="Unassembled WGS sequence"/>
</dbReference>
<evidence type="ECO:0000313" key="4">
    <source>
        <dbReference type="Proteomes" id="UP000276133"/>
    </source>
</evidence>
<dbReference type="InterPro" id="IPR050865">
    <property type="entry name" value="BEACH_Domain"/>
</dbReference>
<dbReference type="OrthoDB" id="26681at2759"/>
<protein>
    <submittedName>
        <fullName evidence="3">Neurobeachin</fullName>
    </submittedName>
</protein>
<dbReference type="InterPro" id="IPR031570">
    <property type="entry name" value="NBEA/BDCP_DUF4704"/>
</dbReference>
<dbReference type="Pfam" id="PF15787">
    <property type="entry name" value="DUF4704"/>
    <property type="match status" value="1"/>
</dbReference>
<name>A0A3M7R442_BRAPC</name>
<organism evidence="3 4">
    <name type="scientific">Brachionus plicatilis</name>
    <name type="common">Marine rotifer</name>
    <name type="synonym">Brachionus muelleri</name>
    <dbReference type="NCBI Taxonomy" id="10195"/>
    <lineage>
        <taxon>Eukaryota</taxon>
        <taxon>Metazoa</taxon>
        <taxon>Spiralia</taxon>
        <taxon>Gnathifera</taxon>
        <taxon>Rotifera</taxon>
        <taxon>Eurotatoria</taxon>
        <taxon>Monogononta</taxon>
        <taxon>Pseudotrocha</taxon>
        <taxon>Ploima</taxon>
        <taxon>Brachionidae</taxon>
        <taxon>Brachionus</taxon>
    </lineage>
</organism>
<evidence type="ECO:0000256" key="1">
    <source>
        <dbReference type="SAM" id="MobiDB-lite"/>
    </source>
</evidence>
<proteinExistence type="predicted"/>
<gene>
    <name evidence="3" type="ORF">BpHYR1_011408</name>
</gene>
<dbReference type="AlphaFoldDB" id="A0A3M7R442"/>
<dbReference type="GO" id="GO:0019901">
    <property type="term" value="F:protein kinase binding"/>
    <property type="evidence" value="ECO:0007669"/>
    <property type="project" value="TreeGrafter"/>
</dbReference>
<feature type="compositionally biased region" description="Low complexity" evidence="1">
    <location>
        <begin position="1032"/>
        <end position="1043"/>
    </location>
</feature>
<sequence>MKYICEKNDSPFEQSCEKDHQSDELISLELAISEIGLLSTVDQEAQEVLFDKIIRLCTQTPDNQIKSCQNNLLFKIIELLSHHNQFSSQLIDKIFQTIETLGKCSISRSELKALVELLQPKQRFPYGLQILRCFVNWAKSTPSIGYNTELVGLVEQLTPIYDSAGSLRNQQAKHFFDFGEKNSGIQVAGVKKWPGYGFTFHCWLKISSKLAKKRRQLYSFYTDYGHGFEAFFTPDCSCLVVGLCNKKEFTSVQIRELNFDSSEKNFDMWHSIGIVHAPAKGPFGYSQLCVYIDGVLRKETNFKLPNFNDIGNIRICGPCCRPAGHSTGFSAPALTVPLLNFKNVFGLSNKSAEKALNMASIPAGSQDTIWEASTSLTGKMSSCFVLHDVLSEIQARLLHAIGPNQYSINWLDMLELSDLKSKFVFHFDAKCVKGPACLDLSSNKVSARFSATIVSSSNFKESLNSIGSVHIFYPLLNYLSSNQDYIELVLQEWISNSKKLKSFQNGHTDDNLDQNSKMARRSLFDDCELEQNVASLILNFIRYLVKNSEIFQDRFERNNGLPLLGFLLQKLPKKLIDINFLRICQEYVSEANKLANQSLLNAIYENIIFDFRIWNKAEYEIRIGHIQFLSTIIKDDKKYFRKKYGIQFFLDTIKTYFGASKNQLNSQTEINVNLLAESNQAALNVIDEDDQRNLRNSLFGLIKYYAQKDIRISELNAMISFVSITKNHLLQNDLLEVLIVLLEAPNSSDQLFLLLFEPNMADGLYSMLVQHDLNETTQHKLLRLFRILIKSKKVYEKNKSRIRLEDCGTYAGLISKITSELSHYCYFNHCFNHNLPLELLRNFLQDENSAPNFDNLWHILGMLVFTPVQMIGDLDLLVKARTEACEEILRYLSSSPSTIRSFTQTPAWQDTICQFVCCKRRDEPNPASNLPPIVVSSSSKINGSSDEMTNLCNETADWENMEINGSNEKQLDKNEVLTSTPSQIQKKIAAKATSSLNKNRINNKMKKIAKANSNDEYDCSKIDKEDSQQKMDSFSFSSPDFNSTGKNHEARKDQLAKNQEIDELLEKVLYLINKLMWESVQGSSIEDWKVSFCADHGVVSKNIFFFPKGTISDFFNASSVVQRFCSYQTD</sequence>
<feature type="domain" description="DUF4704" evidence="2">
    <location>
        <begin position="453"/>
        <end position="924"/>
    </location>
</feature>
<keyword evidence="4" id="KW-1185">Reference proteome</keyword>
<evidence type="ECO:0000313" key="3">
    <source>
        <dbReference type="EMBL" id="RNA18008.1"/>
    </source>
</evidence>
<dbReference type="SUPFAM" id="SSF49899">
    <property type="entry name" value="Concanavalin A-like lectins/glucanases"/>
    <property type="match status" value="1"/>
</dbReference>
<dbReference type="EMBL" id="REGN01004327">
    <property type="protein sequence ID" value="RNA18008.1"/>
    <property type="molecule type" value="Genomic_DNA"/>
</dbReference>
<comment type="caution">
    <text evidence="3">The sequence shown here is derived from an EMBL/GenBank/DDBJ whole genome shotgun (WGS) entry which is preliminary data.</text>
</comment>
<dbReference type="GO" id="GO:0016020">
    <property type="term" value="C:membrane"/>
    <property type="evidence" value="ECO:0007669"/>
    <property type="project" value="TreeGrafter"/>
</dbReference>
<accession>A0A3M7R442</accession>
<dbReference type="InterPro" id="IPR013320">
    <property type="entry name" value="ConA-like_dom_sf"/>
</dbReference>
<dbReference type="PANTHER" id="PTHR13743">
    <property type="entry name" value="BEIGE/BEACH-RELATED"/>
    <property type="match status" value="1"/>
</dbReference>
<reference evidence="3 4" key="1">
    <citation type="journal article" date="2018" name="Sci. Rep.">
        <title>Genomic signatures of local adaptation to the degree of environmental predictability in rotifers.</title>
        <authorList>
            <person name="Franch-Gras L."/>
            <person name="Hahn C."/>
            <person name="Garcia-Roger E.M."/>
            <person name="Carmona M.J."/>
            <person name="Serra M."/>
            <person name="Gomez A."/>
        </authorList>
    </citation>
    <scope>NUCLEOTIDE SEQUENCE [LARGE SCALE GENOMIC DNA]</scope>
    <source>
        <strain evidence="3">HYR1</strain>
    </source>
</reference>
<feature type="region of interest" description="Disordered" evidence="1">
    <location>
        <begin position="1024"/>
        <end position="1047"/>
    </location>
</feature>